<evidence type="ECO:0000313" key="2">
    <source>
        <dbReference type="Proteomes" id="UP000215914"/>
    </source>
</evidence>
<name>A0A9K3JCZ7_HELAN</name>
<accession>A0A9K3JCZ7</accession>
<reference evidence="1" key="1">
    <citation type="journal article" date="2017" name="Nature">
        <title>The sunflower genome provides insights into oil metabolism, flowering and Asterid evolution.</title>
        <authorList>
            <person name="Badouin H."/>
            <person name="Gouzy J."/>
            <person name="Grassa C.J."/>
            <person name="Murat F."/>
            <person name="Staton S.E."/>
            <person name="Cottret L."/>
            <person name="Lelandais-Briere C."/>
            <person name="Owens G.L."/>
            <person name="Carrere S."/>
            <person name="Mayjonade B."/>
            <person name="Legrand L."/>
            <person name="Gill N."/>
            <person name="Kane N.C."/>
            <person name="Bowers J.E."/>
            <person name="Hubner S."/>
            <person name="Bellec A."/>
            <person name="Berard A."/>
            <person name="Berges H."/>
            <person name="Blanchet N."/>
            <person name="Boniface M.C."/>
            <person name="Brunel D."/>
            <person name="Catrice O."/>
            <person name="Chaidir N."/>
            <person name="Claudel C."/>
            <person name="Donnadieu C."/>
            <person name="Faraut T."/>
            <person name="Fievet G."/>
            <person name="Helmstetter N."/>
            <person name="King M."/>
            <person name="Knapp S.J."/>
            <person name="Lai Z."/>
            <person name="Le Paslier M.C."/>
            <person name="Lippi Y."/>
            <person name="Lorenzon L."/>
            <person name="Mandel J.R."/>
            <person name="Marage G."/>
            <person name="Marchand G."/>
            <person name="Marquand E."/>
            <person name="Bret-Mestries E."/>
            <person name="Morien E."/>
            <person name="Nambeesan S."/>
            <person name="Nguyen T."/>
            <person name="Pegot-Espagnet P."/>
            <person name="Pouilly N."/>
            <person name="Raftis F."/>
            <person name="Sallet E."/>
            <person name="Schiex T."/>
            <person name="Thomas J."/>
            <person name="Vandecasteele C."/>
            <person name="Vares D."/>
            <person name="Vear F."/>
            <person name="Vautrin S."/>
            <person name="Crespi M."/>
            <person name="Mangin B."/>
            <person name="Burke J.M."/>
            <person name="Salse J."/>
            <person name="Munos S."/>
            <person name="Vincourt P."/>
            <person name="Rieseberg L.H."/>
            <person name="Langlade N.B."/>
        </authorList>
    </citation>
    <scope>NUCLEOTIDE SEQUENCE</scope>
    <source>
        <tissue evidence="1">Leaves</tissue>
    </source>
</reference>
<evidence type="ECO:0000313" key="1">
    <source>
        <dbReference type="EMBL" id="KAF5813225.1"/>
    </source>
</evidence>
<dbReference type="Gramene" id="mRNA:HanXRQr2_Chr03g0095761">
    <property type="protein sequence ID" value="CDS:HanXRQr2_Chr03g0095761.1"/>
    <property type="gene ID" value="HanXRQr2_Chr03g0095761"/>
</dbReference>
<dbReference type="AlphaFoldDB" id="A0A9K3JCZ7"/>
<organism evidence="1 2">
    <name type="scientific">Helianthus annuus</name>
    <name type="common">Common sunflower</name>
    <dbReference type="NCBI Taxonomy" id="4232"/>
    <lineage>
        <taxon>Eukaryota</taxon>
        <taxon>Viridiplantae</taxon>
        <taxon>Streptophyta</taxon>
        <taxon>Embryophyta</taxon>
        <taxon>Tracheophyta</taxon>
        <taxon>Spermatophyta</taxon>
        <taxon>Magnoliopsida</taxon>
        <taxon>eudicotyledons</taxon>
        <taxon>Gunneridae</taxon>
        <taxon>Pentapetalae</taxon>
        <taxon>asterids</taxon>
        <taxon>campanulids</taxon>
        <taxon>Asterales</taxon>
        <taxon>Asteraceae</taxon>
        <taxon>Asteroideae</taxon>
        <taxon>Heliantheae alliance</taxon>
        <taxon>Heliantheae</taxon>
        <taxon>Helianthus</taxon>
    </lineage>
</organism>
<protein>
    <submittedName>
        <fullName evidence="1">Uncharacterized protein</fullName>
    </submittedName>
</protein>
<sequence length="83" mass="9869">MSRTIRAYQTSPIQCESHWKLLKINIMNYLHHEIPLHWLTSCTNGLHASSNTFTLQKKKKKNLIYNVLMDLLDRNLFGERKNK</sequence>
<dbReference type="EMBL" id="MNCJ02000318">
    <property type="protein sequence ID" value="KAF5813225.1"/>
    <property type="molecule type" value="Genomic_DNA"/>
</dbReference>
<proteinExistence type="predicted"/>
<dbReference type="Proteomes" id="UP000215914">
    <property type="component" value="Unassembled WGS sequence"/>
</dbReference>
<gene>
    <name evidence="1" type="ORF">HanXRQr2_Chr03g0095761</name>
</gene>
<keyword evidence="2" id="KW-1185">Reference proteome</keyword>
<comment type="caution">
    <text evidence="1">The sequence shown here is derived from an EMBL/GenBank/DDBJ whole genome shotgun (WGS) entry which is preliminary data.</text>
</comment>
<reference evidence="1" key="2">
    <citation type="submission" date="2020-06" db="EMBL/GenBank/DDBJ databases">
        <title>Helianthus annuus Genome sequencing and assembly Release 2.</title>
        <authorList>
            <person name="Gouzy J."/>
            <person name="Langlade N."/>
            <person name="Munos S."/>
        </authorList>
    </citation>
    <scope>NUCLEOTIDE SEQUENCE</scope>
    <source>
        <tissue evidence="1">Leaves</tissue>
    </source>
</reference>